<comment type="similarity">
    <text evidence="1">Belongs to the FAH family.</text>
</comment>
<dbReference type="Proteomes" id="UP001479436">
    <property type="component" value="Unassembled WGS sequence"/>
</dbReference>
<dbReference type="SUPFAM" id="SSF56529">
    <property type="entry name" value="FAH"/>
    <property type="match status" value="1"/>
</dbReference>
<gene>
    <name evidence="4" type="ORF">K7432_000966</name>
</gene>
<dbReference type="Pfam" id="PF01557">
    <property type="entry name" value="FAA_hydrolase"/>
    <property type="match status" value="1"/>
</dbReference>
<evidence type="ECO:0000259" key="3">
    <source>
        <dbReference type="Pfam" id="PF01557"/>
    </source>
</evidence>
<keyword evidence="5" id="KW-1185">Reference proteome</keyword>
<dbReference type="InterPro" id="IPR036663">
    <property type="entry name" value="Fumarylacetoacetase_C_sf"/>
</dbReference>
<dbReference type="InterPro" id="IPR011234">
    <property type="entry name" value="Fumarylacetoacetase-like_C"/>
</dbReference>
<protein>
    <recommendedName>
        <fullName evidence="3">Fumarylacetoacetase-like C-terminal domain-containing protein</fullName>
    </recommendedName>
</protein>
<keyword evidence="2" id="KW-0479">Metal-binding</keyword>
<organism evidence="4 5">
    <name type="scientific">Basidiobolus ranarum</name>
    <dbReference type="NCBI Taxonomy" id="34480"/>
    <lineage>
        <taxon>Eukaryota</taxon>
        <taxon>Fungi</taxon>
        <taxon>Fungi incertae sedis</taxon>
        <taxon>Zoopagomycota</taxon>
        <taxon>Entomophthoromycotina</taxon>
        <taxon>Basidiobolomycetes</taxon>
        <taxon>Basidiobolales</taxon>
        <taxon>Basidiobolaceae</taxon>
        <taxon>Basidiobolus</taxon>
    </lineage>
</organism>
<dbReference type="PANTHER" id="PTHR11820:SF7">
    <property type="entry name" value="ACYLPYRUVASE FAHD1, MITOCHONDRIAL"/>
    <property type="match status" value="1"/>
</dbReference>
<proteinExistence type="inferred from homology"/>
<evidence type="ECO:0000313" key="4">
    <source>
        <dbReference type="EMBL" id="KAK9768422.1"/>
    </source>
</evidence>
<dbReference type="Gene3D" id="3.90.850.10">
    <property type="entry name" value="Fumarylacetoacetase-like, C-terminal domain"/>
    <property type="match status" value="1"/>
</dbReference>
<evidence type="ECO:0000256" key="2">
    <source>
        <dbReference type="ARBA" id="ARBA00022723"/>
    </source>
</evidence>
<comment type="caution">
    <text evidence="4">The sequence shown here is derived from an EMBL/GenBank/DDBJ whole genome shotgun (WGS) entry which is preliminary data.</text>
</comment>
<dbReference type="EMBL" id="JASJQH010000019">
    <property type="protein sequence ID" value="KAK9768422.1"/>
    <property type="molecule type" value="Genomic_DNA"/>
</dbReference>
<reference evidence="4 5" key="1">
    <citation type="submission" date="2023-04" db="EMBL/GenBank/DDBJ databases">
        <title>Genome of Basidiobolus ranarum AG-B5.</title>
        <authorList>
            <person name="Stajich J.E."/>
            <person name="Carter-House D."/>
            <person name="Gryganskyi A."/>
        </authorList>
    </citation>
    <scope>NUCLEOTIDE SEQUENCE [LARGE SCALE GENOMIC DNA]</scope>
    <source>
        <strain evidence="4 5">AG-B5</strain>
    </source>
</reference>
<accession>A0ABR2X3R7</accession>
<evidence type="ECO:0000313" key="5">
    <source>
        <dbReference type="Proteomes" id="UP001479436"/>
    </source>
</evidence>
<sequence>MRQFASIGKKIVAIGRNYSEHAKELGNQVPSHPFFFLKPTSSYLVQPGSIEIPKGCTVHHEVELAVVIGKEGRDIEATHADHYIAGYALGIDLTARNLQEHAKKKGLPWSTAKGFDTFTPISDFIAKNKIPDSGNVNLWLKVNNEQRQVGNTKDMIFSIPKLIEHVSTIMKLEPGDVILTGTPSGVGPIKAGEVITAGLSSNSGEDLVKVSFPVIDRHGKFHVVEH</sequence>
<evidence type="ECO:0000256" key="1">
    <source>
        <dbReference type="ARBA" id="ARBA00010211"/>
    </source>
</evidence>
<dbReference type="PANTHER" id="PTHR11820">
    <property type="entry name" value="ACYLPYRUVASE"/>
    <property type="match status" value="1"/>
</dbReference>
<feature type="domain" description="Fumarylacetoacetase-like C-terminal" evidence="3">
    <location>
        <begin position="10"/>
        <end position="199"/>
    </location>
</feature>
<name>A0ABR2X3R7_9FUNG</name>